<dbReference type="EMBL" id="JAHUTI010069206">
    <property type="protein sequence ID" value="MED6254145.1"/>
    <property type="molecule type" value="Genomic_DNA"/>
</dbReference>
<organism evidence="1 2">
    <name type="scientific">Ataeniobius toweri</name>
    <dbReference type="NCBI Taxonomy" id="208326"/>
    <lineage>
        <taxon>Eukaryota</taxon>
        <taxon>Metazoa</taxon>
        <taxon>Chordata</taxon>
        <taxon>Craniata</taxon>
        <taxon>Vertebrata</taxon>
        <taxon>Euteleostomi</taxon>
        <taxon>Actinopterygii</taxon>
        <taxon>Neopterygii</taxon>
        <taxon>Teleostei</taxon>
        <taxon>Neoteleostei</taxon>
        <taxon>Acanthomorphata</taxon>
        <taxon>Ovalentaria</taxon>
        <taxon>Atherinomorphae</taxon>
        <taxon>Cyprinodontiformes</taxon>
        <taxon>Goodeidae</taxon>
        <taxon>Ataeniobius</taxon>
    </lineage>
</organism>
<sequence>MKRNHIHPGVVEVTPPASVRFVLLDPEGYIMSGYLIRPGLQAEYVGPHPETLCCLFLGLPLHIQVFVQSPQEIML</sequence>
<name>A0ABU7BX13_9TELE</name>
<accession>A0ABU7BX13</accession>
<keyword evidence="2" id="KW-1185">Reference proteome</keyword>
<evidence type="ECO:0000313" key="1">
    <source>
        <dbReference type="EMBL" id="MED6254145.1"/>
    </source>
</evidence>
<evidence type="ECO:0000313" key="2">
    <source>
        <dbReference type="Proteomes" id="UP001345963"/>
    </source>
</evidence>
<dbReference type="Proteomes" id="UP001345963">
    <property type="component" value="Unassembled WGS sequence"/>
</dbReference>
<reference evidence="1 2" key="1">
    <citation type="submission" date="2021-07" db="EMBL/GenBank/DDBJ databases">
        <authorList>
            <person name="Palmer J.M."/>
        </authorList>
    </citation>
    <scope>NUCLEOTIDE SEQUENCE [LARGE SCALE GENOMIC DNA]</scope>
    <source>
        <strain evidence="1 2">AT_MEX2019</strain>
        <tissue evidence="1">Muscle</tissue>
    </source>
</reference>
<gene>
    <name evidence="1" type="ORF">ATANTOWER_017604</name>
</gene>
<comment type="caution">
    <text evidence="1">The sequence shown here is derived from an EMBL/GenBank/DDBJ whole genome shotgun (WGS) entry which is preliminary data.</text>
</comment>
<protein>
    <submittedName>
        <fullName evidence="1">Uncharacterized protein</fullName>
    </submittedName>
</protein>
<proteinExistence type="predicted"/>